<keyword evidence="3" id="KW-1185">Reference proteome</keyword>
<name>A0A9W9N0S6_9EURO</name>
<comment type="caution">
    <text evidence="2">The sequence shown here is derived from an EMBL/GenBank/DDBJ whole genome shotgun (WGS) entry which is preliminary data.</text>
</comment>
<dbReference type="AlphaFoldDB" id="A0A9W9N0S6"/>
<organism evidence="2 3">
    <name type="scientific">Penicillium cf. griseofulvum</name>
    <dbReference type="NCBI Taxonomy" id="2972120"/>
    <lineage>
        <taxon>Eukaryota</taxon>
        <taxon>Fungi</taxon>
        <taxon>Dikarya</taxon>
        <taxon>Ascomycota</taxon>
        <taxon>Pezizomycotina</taxon>
        <taxon>Eurotiomycetes</taxon>
        <taxon>Eurotiomycetidae</taxon>
        <taxon>Eurotiales</taxon>
        <taxon>Aspergillaceae</taxon>
        <taxon>Penicillium</taxon>
    </lineage>
</organism>
<feature type="compositionally biased region" description="Polar residues" evidence="1">
    <location>
        <begin position="684"/>
        <end position="720"/>
    </location>
</feature>
<evidence type="ECO:0000313" key="2">
    <source>
        <dbReference type="EMBL" id="KAJ5211138.1"/>
    </source>
</evidence>
<dbReference type="OrthoDB" id="4774651at2759"/>
<gene>
    <name evidence="2" type="ORF">N7472_001277</name>
</gene>
<feature type="region of interest" description="Disordered" evidence="1">
    <location>
        <begin position="659"/>
        <end position="724"/>
    </location>
</feature>
<reference evidence="2" key="2">
    <citation type="journal article" date="2023" name="IMA Fungus">
        <title>Comparative genomic study of the Penicillium genus elucidates a diverse pangenome and 15 lateral gene transfer events.</title>
        <authorList>
            <person name="Petersen C."/>
            <person name="Sorensen T."/>
            <person name="Nielsen M.R."/>
            <person name="Sondergaard T.E."/>
            <person name="Sorensen J.L."/>
            <person name="Fitzpatrick D.A."/>
            <person name="Frisvad J.C."/>
            <person name="Nielsen K.L."/>
        </authorList>
    </citation>
    <scope>NUCLEOTIDE SEQUENCE</scope>
    <source>
        <strain evidence="2">IBT 16849</strain>
    </source>
</reference>
<sequence length="750" mass="86703">MAEYQSTWWRYRQHQIRELIASERVEPDTPAEADVELYNEMEEEILHERNQYEGIDSSEPTPLTDATHEPISAAEIDFVPVLPEYPSTHANGYAYIVNLKHLSKEEKRDALEHVQYSMKRDTSEDTIYCSFLQCYVQKRASHCTGVKYCANIDDYLRNLHHTKVNDELVARMFAIKRDNRQSYEYGQRQRQAVGFYDALRKAFVERKACTKANATCKLVYGKFKHPSISGDTMSFARCCNSSRDYTGDHYFTNLYMKRFTLDMGLLVALLEKGQYEDVPEACTVIYQTRSRAKTCVKFRTFIPLDLEKYPYAIFYSRGVHNHAPPPPSKPPHLLMEEVWNLFAREQTSDSTLSGFLRGNGAQELAQKYGAKTLGELHQSFANRERFSVILAKRRAIDYPMGRQLAGIRYQMEYDPELRHYIREIVEDERGVFIFCGLDAQLEILAGLHSFEVDMSYKRVKGIFNEVIFATFLPDHGNIITLFRVFTDQETTTGYHFIFGTVFNLVQRCIGKEIKFHYLHGSGADFRVLASLIKEHHPDLKGWVKHKEIDVIAAGLCKACSPIKPEFFEEARKHTNAVEQSHYKSYFMGTQDTLLGAVTKSQILDKTDINQYHNRDLFNIKHSYHADDIQTRFNASLRRESKIRKKRSYTQLDDIAPEDKELHEYSSSGHHSIARAKSKRGRGASRSQAHSTNRVGTRAISSLRNTTLVDTNEGQGENTQSIEDERKRVQKLKEELEDAERKLALRERVNV</sequence>
<evidence type="ECO:0000256" key="1">
    <source>
        <dbReference type="SAM" id="MobiDB-lite"/>
    </source>
</evidence>
<proteinExistence type="predicted"/>
<feature type="compositionally biased region" description="Basic residues" evidence="1">
    <location>
        <begin position="671"/>
        <end position="682"/>
    </location>
</feature>
<dbReference type="EMBL" id="JAPQKP010000001">
    <property type="protein sequence ID" value="KAJ5211138.1"/>
    <property type="molecule type" value="Genomic_DNA"/>
</dbReference>
<reference evidence="2" key="1">
    <citation type="submission" date="2022-11" db="EMBL/GenBank/DDBJ databases">
        <authorList>
            <person name="Petersen C."/>
        </authorList>
    </citation>
    <scope>NUCLEOTIDE SEQUENCE</scope>
    <source>
        <strain evidence="2">IBT 16849</strain>
    </source>
</reference>
<dbReference type="Proteomes" id="UP001150879">
    <property type="component" value="Unassembled WGS sequence"/>
</dbReference>
<evidence type="ECO:0000313" key="3">
    <source>
        <dbReference type="Proteomes" id="UP001150879"/>
    </source>
</evidence>
<accession>A0A9W9N0S6</accession>
<protein>
    <submittedName>
        <fullName evidence="2">Uncharacterized protein</fullName>
    </submittedName>
</protein>